<keyword evidence="2" id="KW-0812">Transmembrane</keyword>
<dbReference type="Proteomes" id="UP000005666">
    <property type="component" value="Chromosome 3"/>
</dbReference>
<organism evidence="3 4">
    <name type="scientific">Tetrapisispora phaffii (strain ATCC 24235 / CBS 4417 / NBRC 1672 / NRRL Y-8282 / UCD 70-5)</name>
    <name type="common">Yeast</name>
    <name type="synonym">Fabospora phaffii</name>
    <dbReference type="NCBI Taxonomy" id="1071381"/>
    <lineage>
        <taxon>Eukaryota</taxon>
        <taxon>Fungi</taxon>
        <taxon>Dikarya</taxon>
        <taxon>Ascomycota</taxon>
        <taxon>Saccharomycotina</taxon>
        <taxon>Saccharomycetes</taxon>
        <taxon>Saccharomycetales</taxon>
        <taxon>Saccharomycetaceae</taxon>
        <taxon>Tetrapisispora</taxon>
    </lineage>
</organism>
<dbReference type="EMBL" id="HE612858">
    <property type="protein sequence ID" value="CCE62603.1"/>
    <property type="molecule type" value="Genomic_DNA"/>
</dbReference>
<dbReference type="HOGENOM" id="CLU_156033_1_0_1"/>
<dbReference type="GO" id="GO:0000423">
    <property type="term" value="P:mitophagy"/>
    <property type="evidence" value="ECO:0007669"/>
    <property type="project" value="InterPro"/>
</dbReference>
<dbReference type="eggNOG" id="ENOG502SE22">
    <property type="taxonomic scope" value="Eukaryota"/>
</dbReference>
<gene>
    <name evidence="3" type="primary">TPHA0C04520</name>
    <name evidence="3" type="ordered locus">TPHA_0C04520</name>
</gene>
<dbReference type="KEGG" id="tpf:TPHA_0C04520"/>
<keyword evidence="4" id="KW-1185">Reference proteome</keyword>
<feature type="transmembrane region" description="Helical" evidence="2">
    <location>
        <begin position="85"/>
        <end position="106"/>
    </location>
</feature>
<reference evidence="3 4" key="1">
    <citation type="journal article" date="2011" name="Proc. Natl. Acad. Sci. U.S.A.">
        <title>Evolutionary erosion of yeast sex chromosomes by mating-type switching accidents.</title>
        <authorList>
            <person name="Gordon J.L."/>
            <person name="Armisen D."/>
            <person name="Proux-Wera E."/>
            <person name="Oheigeartaigh S.S."/>
            <person name="Byrne K.P."/>
            <person name="Wolfe K.H."/>
        </authorList>
    </citation>
    <scope>NUCLEOTIDE SEQUENCE [LARGE SCALE GENOMIC DNA]</scope>
    <source>
        <strain evidence="4">ATCC 24235 / CBS 4417 / NBRC 1672 / NRRL Y-8282 / UCD 70-5</strain>
    </source>
</reference>
<dbReference type="PANTHER" id="PTHR38699">
    <property type="entry name" value="CHROMOSOME 1, WHOLE GENOME SHOTGUN SEQUENCE"/>
    <property type="match status" value="1"/>
</dbReference>
<sequence length="135" mass="15165">MAESKLASNIDSGNGSNVPQETLKVPDVRLEQSFNNALQKEAEKQRVAKLKKEGLDDSKILQIQKNEPATVTKYIVWKVILRDMILMPFIQGALFTGLLMAVKPWLRGVVGNGRRFGSYIYKLVLGKDLVKPKDH</sequence>
<keyword evidence="2" id="KW-0472">Membrane</keyword>
<dbReference type="GO" id="GO:0140580">
    <property type="term" value="F:mitochondrion autophagosome adaptor activity"/>
    <property type="evidence" value="ECO:0007669"/>
    <property type="project" value="InterPro"/>
</dbReference>
<accession>G8BQU1</accession>
<dbReference type="AlphaFoldDB" id="G8BQU1"/>
<name>G8BQU1_TETPH</name>
<dbReference type="InterPro" id="IPR013898">
    <property type="entry name" value="Atg43"/>
</dbReference>
<proteinExistence type="predicted"/>
<evidence type="ECO:0000256" key="2">
    <source>
        <dbReference type="SAM" id="Phobius"/>
    </source>
</evidence>
<dbReference type="GeneID" id="11533504"/>
<evidence type="ECO:0000256" key="1">
    <source>
        <dbReference type="SAM" id="MobiDB-lite"/>
    </source>
</evidence>
<feature type="region of interest" description="Disordered" evidence="1">
    <location>
        <begin position="1"/>
        <end position="22"/>
    </location>
</feature>
<dbReference type="OrthoDB" id="2430343at2759"/>
<dbReference type="RefSeq" id="XP_003685037.1">
    <property type="nucleotide sequence ID" value="XM_003684989.1"/>
</dbReference>
<evidence type="ECO:0000313" key="4">
    <source>
        <dbReference type="Proteomes" id="UP000005666"/>
    </source>
</evidence>
<keyword evidence="2" id="KW-1133">Transmembrane helix</keyword>
<dbReference type="OMA" id="QGFLWTG"/>
<protein>
    <submittedName>
        <fullName evidence="3">Uncharacterized protein</fullName>
    </submittedName>
</protein>
<evidence type="ECO:0000313" key="3">
    <source>
        <dbReference type="EMBL" id="CCE62603.1"/>
    </source>
</evidence>
<dbReference type="PANTHER" id="PTHR38699:SF1">
    <property type="entry name" value="MITOPHAGY RECEPTOR ATG43"/>
    <property type="match status" value="1"/>
</dbReference>
<dbReference type="STRING" id="1071381.G8BQU1"/>
<feature type="compositionally biased region" description="Polar residues" evidence="1">
    <location>
        <begin position="1"/>
        <end position="20"/>
    </location>
</feature>